<keyword evidence="2" id="KW-1185">Reference proteome</keyword>
<dbReference type="KEGG" id="rhoz:GXP67_31765"/>
<accession>A0A6C0GU52</accession>
<dbReference type="EMBL" id="CP048222">
    <property type="protein sequence ID" value="QHT70900.1"/>
    <property type="molecule type" value="Genomic_DNA"/>
</dbReference>
<dbReference type="RefSeq" id="WP_162446845.1">
    <property type="nucleotide sequence ID" value="NZ_CP048222.1"/>
</dbReference>
<name>A0A6C0GU52_9BACT</name>
<proteinExistence type="predicted"/>
<sequence length="195" mass="20632">MRTLLLLIFTYISFSAIGQEYKPFKVNISLGYAKPIQSGISGGVSLSLEPKYGLTNAIDLGLRLEGALMARGIVVNGDNSIGEVGYTGSYLVTGNYLFGKANARPFLGLGGGLYNVTSSGTITITDGQSWEDITLVGDTKWGAMLRGGIKAGHFLVSLEYNFVGASIVNLSDSSVKSRNDYLGIKLGFDIGGGRL</sequence>
<evidence type="ECO:0000313" key="2">
    <source>
        <dbReference type="Proteomes" id="UP000480178"/>
    </source>
</evidence>
<protein>
    <recommendedName>
        <fullName evidence="3">Outer membrane beta-barrel protein</fullName>
    </recommendedName>
</protein>
<gene>
    <name evidence="1" type="ORF">GXP67_31765</name>
</gene>
<dbReference type="Proteomes" id="UP000480178">
    <property type="component" value="Chromosome"/>
</dbReference>
<reference evidence="1 2" key="1">
    <citation type="submission" date="2020-01" db="EMBL/GenBank/DDBJ databases">
        <authorList>
            <person name="Kim M.K."/>
        </authorList>
    </citation>
    <scope>NUCLEOTIDE SEQUENCE [LARGE SCALE GENOMIC DNA]</scope>
    <source>
        <strain evidence="1 2">172606-1</strain>
    </source>
</reference>
<evidence type="ECO:0008006" key="3">
    <source>
        <dbReference type="Google" id="ProtNLM"/>
    </source>
</evidence>
<evidence type="ECO:0000313" key="1">
    <source>
        <dbReference type="EMBL" id="QHT70900.1"/>
    </source>
</evidence>
<organism evidence="1 2">
    <name type="scientific">Rhodocytophaga rosea</name>
    <dbReference type="NCBI Taxonomy" id="2704465"/>
    <lineage>
        <taxon>Bacteria</taxon>
        <taxon>Pseudomonadati</taxon>
        <taxon>Bacteroidota</taxon>
        <taxon>Cytophagia</taxon>
        <taxon>Cytophagales</taxon>
        <taxon>Rhodocytophagaceae</taxon>
        <taxon>Rhodocytophaga</taxon>
    </lineage>
</organism>
<dbReference type="Gene3D" id="2.40.160.20">
    <property type="match status" value="1"/>
</dbReference>
<dbReference type="AlphaFoldDB" id="A0A6C0GU52"/>